<evidence type="ECO:0000256" key="1">
    <source>
        <dbReference type="SAM" id="MobiDB-lite"/>
    </source>
</evidence>
<sequence length="490" mass="53169">MRNVRYPLAVSALLLAATASAQVQPTPPGNPPAPAPAPQAPPPPAATPTESVPYGAGLKVNMSPDGSKYFRIISWHQVWTRYNKNNTGSQRVAGDPESSTFDVGLRRSRLLLYAQLNPRFLIITHLGINNQNAVGGGVGIGDPGKKPQLFVHEAVVEYKVFKYLNIGAGLHYQNGISRMSRASTLNMLAYDVPIVNWPTIEKTDQFARGLGIYAKGRVGKLDYVLAMNDPFATNQAQTPATQPLNVADFNPRNSHKSYQGYLAYEFLDQEANLLPYQTGSYLGTKRVFNIGAGFLFNKDAMISRTGAVPVPTPADPFASVPNRLQNLGVWSADVFYDSPINKDAGTALTAYGVYYNYNFGSNYVRNIGSLNPSGAGGSNAIPGAGTLRGNTYPTLGTGSALYGQVGYLLPKNVLGEKARVQPYAAWMHGNFDGLKEIGAKDVNVYDLGANVLLDGHNAKLTLNYRARPDYSNPQNINYRPEITLQTMIFL</sequence>
<gene>
    <name evidence="3" type="ORF">SAMN04487998_1850</name>
</gene>
<feature type="signal peptide" evidence="2">
    <location>
        <begin position="1"/>
        <end position="21"/>
    </location>
</feature>
<keyword evidence="4" id="KW-1185">Reference proteome</keyword>
<evidence type="ECO:0000313" key="3">
    <source>
        <dbReference type="EMBL" id="SET44725.1"/>
    </source>
</evidence>
<dbReference type="STRING" id="82805.SAMN04487998_1850"/>
<dbReference type="EMBL" id="FOHS01000002">
    <property type="protein sequence ID" value="SET44725.1"/>
    <property type="molecule type" value="Genomic_DNA"/>
</dbReference>
<protein>
    <recommendedName>
        <fullName evidence="5">Short chain amide porin</fullName>
    </recommendedName>
</protein>
<keyword evidence="2" id="KW-0732">Signal</keyword>
<evidence type="ECO:0000256" key="2">
    <source>
        <dbReference type="SAM" id="SignalP"/>
    </source>
</evidence>
<dbReference type="AlphaFoldDB" id="A0A1I0EIE3"/>
<accession>A0A1I0EIE3</accession>
<feature type="region of interest" description="Disordered" evidence="1">
    <location>
        <begin position="21"/>
        <end position="52"/>
    </location>
</feature>
<dbReference type="RefSeq" id="WP_245744971.1">
    <property type="nucleotide sequence ID" value="NZ_FOHS01000002.1"/>
</dbReference>
<reference evidence="4" key="1">
    <citation type="submission" date="2016-10" db="EMBL/GenBank/DDBJ databases">
        <authorList>
            <person name="Varghese N."/>
            <person name="Submissions S."/>
        </authorList>
    </citation>
    <scope>NUCLEOTIDE SEQUENCE [LARGE SCALE GENOMIC DNA]</scope>
    <source>
        <strain evidence="4">DSM 15310</strain>
    </source>
</reference>
<proteinExistence type="predicted"/>
<dbReference type="Proteomes" id="UP000198697">
    <property type="component" value="Unassembled WGS sequence"/>
</dbReference>
<feature type="compositionally biased region" description="Pro residues" evidence="1">
    <location>
        <begin position="25"/>
        <end position="46"/>
    </location>
</feature>
<organism evidence="3 4">
    <name type="scientific">Hymenobacter actinosclerus</name>
    <dbReference type="NCBI Taxonomy" id="82805"/>
    <lineage>
        <taxon>Bacteria</taxon>
        <taxon>Pseudomonadati</taxon>
        <taxon>Bacteroidota</taxon>
        <taxon>Cytophagia</taxon>
        <taxon>Cytophagales</taxon>
        <taxon>Hymenobacteraceae</taxon>
        <taxon>Hymenobacter</taxon>
    </lineage>
</organism>
<evidence type="ECO:0000313" key="4">
    <source>
        <dbReference type="Proteomes" id="UP000198697"/>
    </source>
</evidence>
<evidence type="ECO:0008006" key="5">
    <source>
        <dbReference type="Google" id="ProtNLM"/>
    </source>
</evidence>
<name>A0A1I0EIE3_9BACT</name>
<feature type="chain" id="PRO_5011766768" description="Short chain amide porin" evidence="2">
    <location>
        <begin position="22"/>
        <end position="490"/>
    </location>
</feature>